<organism evidence="1 2">
    <name type="scientific">Camellia lanceoleosa</name>
    <dbReference type="NCBI Taxonomy" id="1840588"/>
    <lineage>
        <taxon>Eukaryota</taxon>
        <taxon>Viridiplantae</taxon>
        <taxon>Streptophyta</taxon>
        <taxon>Embryophyta</taxon>
        <taxon>Tracheophyta</taxon>
        <taxon>Spermatophyta</taxon>
        <taxon>Magnoliopsida</taxon>
        <taxon>eudicotyledons</taxon>
        <taxon>Gunneridae</taxon>
        <taxon>Pentapetalae</taxon>
        <taxon>asterids</taxon>
        <taxon>Ericales</taxon>
        <taxon>Theaceae</taxon>
        <taxon>Camellia</taxon>
    </lineage>
</organism>
<evidence type="ECO:0000313" key="2">
    <source>
        <dbReference type="Proteomes" id="UP001060215"/>
    </source>
</evidence>
<reference evidence="1 2" key="1">
    <citation type="journal article" date="2022" name="Plant J.">
        <title>Chromosome-level genome of Camellia lanceoleosa provides a valuable resource for understanding genome evolution and self-incompatibility.</title>
        <authorList>
            <person name="Gong W."/>
            <person name="Xiao S."/>
            <person name="Wang L."/>
            <person name="Liao Z."/>
            <person name="Chang Y."/>
            <person name="Mo W."/>
            <person name="Hu G."/>
            <person name="Li W."/>
            <person name="Zhao G."/>
            <person name="Zhu H."/>
            <person name="Hu X."/>
            <person name="Ji K."/>
            <person name="Xiang X."/>
            <person name="Song Q."/>
            <person name="Yuan D."/>
            <person name="Jin S."/>
            <person name="Zhang L."/>
        </authorList>
    </citation>
    <scope>NUCLEOTIDE SEQUENCE [LARGE SCALE GENOMIC DNA]</scope>
    <source>
        <strain evidence="1">SQ_2022a</strain>
    </source>
</reference>
<name>A0ACC0I973_9ERIC</name>
<keyword evidence="2" id="KW-1185">Reference proteome</keyword>
<dbReference type="EMBL" id="CM045763">
    <property type="protein sequence ID" value="KAI8022098.1"/>
    <property type="molecule type" value="Genomic_DNA"/>
</dbReference>
<proteinExistence type="predicted"/>
<sequence length="650" mass="73030">MSRVVQMGRGGKVGNKQLGKRRIVSKDKGSDKSESDEDYTVGADEEFEDSEEYCSSLAREESEESLDEFQEAEEKEDAEEEVRVVGRSRWRKNFPGAKKNVVGKERKKRRVVSYKEENDEDYEVEDDDDDEFMPDEIDLDEDEDELAVKKNNKKVGRPTLQEKSFVKGRKRKRSSKVMKKPLREKPTKSRGKLAASNDGAFIKNPVVNERNKKISGTRKRRFMEDSDSDFVSSVSSDFGYTMSEEEREHVREASQFCLDLTTSLRNSSSQKILQEGGVLCRQRKSLGRKGKDKVEDMKNEAGKQVCGICLSEQGKKTVRGTLNCCSHYFCFACIMEWSKVESRCPLCKQRFVTISKPANSNMEFDLRTMVVQVPERDQVYRPSEEEFRGYLDPYENVICIECREGGHDALMLLCDLCDSPAHTYCVGLGCEVPEGNWYCEGCRPTALGSANPQAPNPMPVQTTINDLSGRSFPNENVREAIDLNTIPETTLPQVLPRVFSSPRRPGGDFQAASPVSGAGVGVLTVSERHRIRYQINHLLGNRVSQFGGRTNGMSATTWGNNILESQMERGGDVSFQPAIMQQILASRQHTFFQGRLQDNFTTSFQSRDIFSARSRHSRGQVIQDQTPTSAAGRAGIGVGINSRLGATPSM</sequence>
<accession>A0ACC0I973</accession>
<evidence type="ECO:0000313" key="1">
    <source>
        <dbReference type="EMBL" id="KAI8022098.1"/>
    </source>
</evidence>
<comment type="caution">
    <text evidence="1">The sequence shown here is derived from an EMBL/GenBank/DDBJ whole genome shotgun (WGS) entry which is preliminary data.</text>
</comment>
<gene>
    <name evidence="1" type="ORF">LOK49_LG03G03574</name>
</gene>
<protein>
    <submittedName>
        <fullName evidence="1">PHD and RING finger domain-containing protein 1</fullName>
    </submittedName>
</protein>
<dbReference type="Proteomes" id="UP001060215">
    <property type="component" value="Chromosome 6"/>
</dbReference>